<dbReference type="PROSITE" id="PS50011">
    <property type="entry name" value="PROTEIN_KINASE_DOM"/>
    <property type="match status" value="1"/>
</dbReference>
<feature type="domain" description="Protein kinase" evidence="8">
    <location>
        <begin position="13"/>
        <end position="273"/>
    </location>
</feature>
<dbReference type="InterPro" id="IPR017441">
    <property type="entry name" value="Protein_kinase_ATP_BS"/>
</dbReference>
<evidence type="ECO:0000256" key="1">
    <source>
        <dbReference type="ARBA" id="ARBA00022679"/>
    </source>
</evidence>
<dbReference type="KEGG" id="zju:107411495"/>
<proteinExistence type="predicted"/>
<evidence type="ECO:0000313" key="9">
    <source>
        <dbReference type="Proteomes" id="UP001652623"/>
    </source>
</evidence>
<keyword evidence="1" id="KW-0808">Transferase</keyword>
<dbReference type="GO" id="GO:0004672">
    <property type="term" value="F:protein kinase activity"/>
    <property type="evidence" value="ECO:0007669"/>
    <property type="project" value="InterPro"/>
</dbReference>
<keyword evidence="2 5" id="KW-0547">Nucleotide-binding</keyword>
<organism evidence="9 10">
    <name type="scientific">Ziziphus jujuba</name>
    <name type="common">Chinese jujube</name>
    <name type="synonym">Ziziphus sativa</name>
    <dbReference type="NCBI Taxonomy" id="326968"/>
    <lineage>
        <taxon>Eukaryota</taxon>
        <taxon>Viridiplantae</taxon>
        <taxon>Streptophyta</taxon>
        <taxon>Embryophyta</taxon>
        <taxon>Tracheophyta</taxon>
        <taxon>Spermatophyta</taxon>
        <taxon>Magnoliopsida</taxon>
        <taxon>eudicotyledons</taxon>
        <taxon>Gunneridae</taxon>
        <taxon>Pentapetalae</taxon>
        <taxon>rosids</taxon>
        <taxon>fabids</taxon>
        <taxon>Rosales</taxon>
        <taxon>Rhamnaceae</taxon>
        <taxon>Paliureae</taxon>
        <taxon>Ziziphus</taxon>
    </lineage>
</organism>
<feature type="transmembrane region" description="Helical" evidence="7">
    <location>
        <begin position="468"/>
        <end position="491"/>
    </location>
</feature>
<dbReference type="PROSITE" id="PS00108">
    <property type="entry name" value="PROTEIN_KINASE_ST"/>
    <property type="match status" value="1"/>
</dbReference>
<dbReference type="FunCoup" id="A0A6P3ZLW0">
    <property type="interactions" value="368"/>
</dbReference>
<feature type="transmembrane region" description="Helical" evidence="7">
    <location>
        <begin position="439"/>
        <end position="456"/>
    </location>
</feature>
<keyword evidence="7" id="KW-0812">Transmembrane</keyword>
<sequence length="507" mass="56283">MANVKLHSHTVSWVRGKCIGKGSFGSVSIGVSKSDGHVFAVKSVDRYTCLPGQMEALENEIRILRSLSSPYVVGYLGDDEDQETASCSRNLHMEYVPGGTVADVATRRFGSDVDERIIRSHTWCIVSALRYVHARGIVHCDVKGKNILVGPSHIHAKLADFGSAMEISGRACGAPIVPRGSPLWMAPEVVRGESQGPKSDIWSLGCTIIEMITGKPAWEDRGADALARIGFSDELPEFPTELSETGRDFLKRCLGRDPTRRWNCDQLLTHPFLASAAPNSVADSSPRCVLDWVNSEFDEDDNDEDHCDSDDSSLGFNSTLAVKNRIGKLITKSVANWESDGWVVVRGLGCDEESTNENRSADEEEGTSREYPEWRRREEETTGTSSEYSNSGWTVLEYLFIFGDSVLKCNYREDNDNNGIGGRAGKSCSRHGWQKRDSAVDRAGIIIIIIIFYSLYRNSSILPSYNLTIFFNKLLNLFICYILFLSFIFGLKLKITKSCIILIQSGK</sequence>
<keyword evidence="9" id="KW-1185">Reference proteome</keyword>
<evidence type="ECO:0000256" key="5">
    <source>
        <dbReference type="PROSITE-ProRule" id="PRU10141"/>
    </source>
</evidence>
<feature type="region of interest" description="Disordered" evidence="6">
    <location>
        <begin position="353"/>
        <end position="388"/>
    </location>
</feature>
<accession>A0A6P3ZLW0</accession>
<keyword evidence="4 5" id="KW-0067">ATP-binding</keyword>
<dbReference type="Pfam" id="PF00069">
    <property type="entry name" value="Pkinase"/>
    <property type="match status" value="1"/>
</dbReference>
<keyword evidence="7" id="KW-0472">Membrane</keyword>
<evidence type="ECO:0000313" key="10">
    <source>
        <dbReference type="RefSeq" id="XP_015874578.3"/>
    </source>
</evidence>
<protein>
    <submittedName>
        <fullName evidence="10">Mitogen-activated protein kinase kinase kinase 18</fullName>
    </submittedName>
</protein>
<reference evidence="10" key="1">
    <citation type="submission" date="2025-08" db="UniProtKB">
        <authorList>
            <consortium name="RefSeq"/>
        </authorList>
    </citation>
    <scope>IDENTIFICATION</scope>
    <source>
        <tissue evidence="10">Seedling</tissue>
    </source>
</reference>
<dbReference type="InterPro" id="IPR008271">
    <property type="entry name" value="Ser/Thr_kinase_AS"/>
</dbReference>
<feature type="binding site" evidence="5">
    <location>
        <position position="42"/>
    </location>
    <ligand>
        <name>ATP</name>
        <dbReference type="ChEBI" id="CHEBI:30616"/>
    </ligand>
</feature>
<dbReference type="RefSeq" id="XP_015874578.3">
    <property type="nucleotide sequence ID" value="XM_016019092.4"/>
</dbReference>
<evidence type="ECO:0000256" key="6">
    <source>
        <dbReference type="SAM" id="MobiDB-lite"/>
    </source>
</evidence>
<dbReference type="GeneID" id="107411495"/>
<keyword evidence="3 10" id="KW-0418">Kinase</keyword>
<evidence type="ECO:0000256" key="2">
    <source>
        <dbReference type="ARBA" id="ARBA00022741"/>
    </source>
</evidence>
<dbReference type="Proteomes" id="UP001652623">
    <property type="component" value="Chromosome 10"/>
</dbReference>
<dbReference type="GO" id="GO:0005524">
    <property type="term" value="F:ATP binding"/>
    <property type="evidence" value="ECO:0007669"/>
    <property type="project" value="UniProtKB-UniRule"/>
</dbReference>
<dbReference type="CDD" id="cd06606">
    <property type="entry name" value="STKc_MAPKKK"/>
    <property type="match status" value="1"/>
</dbReference>
<dbReference type="SUPFAM" id="SSF56112">
    <property type="entry name" value="Protein kinase-like (PK-like)"/>
    <property type="match status" value="1"/>
</dbReference>
<name>A0A6P3ZLW0_ZIZJJ</name>
<dbReference type="SMART" id="SM00220">
    <property type="entry name" value="S_TKc"/>
    <property type="match status" value="1"/>
</dbReference>
<evidence type="ECO:0000256" key="7">
    <source>
        <dbReference type="SAM" id="Phobius"/>
    </source>
</evidence>
<dbReference type="GO" id="GO:0007165">
    <property type="term" value="P:signal transduction"/>
    <property type="evidence" value="ECO:0007669"/>
    <property type="project" value="TreeGrafter"/>
</dbReference>
<dbReference type="Gene3D" id="1.10.510.10">
    <property type="entry name" value="Transferase(Phosphotransferase) domain 1"/>
    <property type="match status" value="1"/>
</dbReference>
<evidence type="ECO:0000256" key="4">
    <source>
        <dbReference type="ARBA" id="ARBA00022840"/>
    </source>
</evidence>
<evidence type="ECO:0000256" key="3">
    <source>
        <dbReference type="ARBA" id="ARBA00022777"/>
    </source>
</evidence>
<dbReference type="InterPro" id="IPR052751">
    <property type="entry name" value="Plant_MAPKKK"/>
</dbReference>
<dbReference type="InterPro" id="IPR011009">
    <property type="entry name" value="Kinase-like_dom_sf"/>
</dbReference>
<dbReference type="PROSITE" id="PS00107">
    <property type="entry name" value="PROTEIN_KINASE_ATP"/>
    <property type="match status" value="1"/>
</dbReference>
<dbReference type="PANTHER" id="PTHR48011">
    <property type="entry name" value="CCR4-NOT TRANSCRIPTIONAL COMPLEX SUBUNIT CAF120-RELATED"/>
    <property type="match status" value="1"/>
</dbReference>
<dbReference type="InterPro" id="IPR000719">
    <property type="entry name" value="Prot_kinase_dom"/>
</dbReference>
<dbReference type="PANTHER" id="PTHR48011:SF7">
    <property type="entry name" value="F10K1.14 PROTEIN"/>
    <property type="match status" value="1"/>
</dbReference>
<gene>
    <name evidence="10" type="primary">LOC107411495</name>
</gene>
<dbReference type="AlphaFoldDB" id="A0A6P3ZLW0"/>
<dbReference type="InParanoid" id="A0A6P3ZLW0"/>
<evidence type="ECO:0000259" key="8">
    <source>
        <dbReference type="PROSITE" id="PS50011"/>
    </source>
</evidence>
<keyword evidence="7" id="KW-1133">Transmembrane helix</keyword>
<feature type="compositionally biased region" description="Basic and acidic residues" evidence="6">
    <location>
        <begin position="366"/>
        <end position="380"/>
    </location>
</feature>